<dbReference type="EMBL" id="CAJJDN010000136">
    <property type="protein sequence ID" value="CAD8122047.1"/>
    <property type="molecule type" value="Genomic_DNA"/>
</dbReference>
<proteinExistence type="predicted"/>
<evidence type="ECO:0000313" key="2">
    <source>
        <dbReference type="Proteomes" id="UP000692954"/>
    </source>
</evidence>
<protein>
    <submittedName>
        <fullName evidence="1">Uncharacterized protein</fullName>
    </submittedName>
</protein>
<evidence type="ECO:0000313" key="1">
    <source>
        <dbReference type="EMBL" id="CAD8122047.1"/>
    </source>
</evidence>
<accession>A0A8S1R3Y8</accession>
<comment type="caution">
    <text evidence="1">The sequence shown here is derived from an EMBL/GenBank/DDBJ whole genome shotgun (WGS) entry which is preliminary data.</text>
</comment>
<reference evidence="1" key="1">
    <citation type="submission" date="2021-01" db="EMBL/GenBank/DDBJ databases">
        <authorList>
            <consortium name="Genoscope - CEA"/>
            <person name="William W."/>
        </authorList>
    </citation>
    <scope>NUCLEOTIDE SEQUENCE</scope>
</reference>
<keyword evidence="2" id="KW-1185">Reference proteome</keyword>
<dbReference type="AlphaFoldDB" id="A0A8S1R3Y8"/>
<organism evidence="1 2">
    <name type="scientific">Paramecium sonneborni</name>
    <dbReference type="NCBI Taxonomy" id="65129"/>
    <lineage>
        <taxon>Eukaryota</taxon>
        <taxon>Sar</taxon>
        <taxon>Alveolata</taxon>
        <taxon>Ciliophora</taxon>
        <taxon>Intramacronucleata</taxon>
        <taxon>Oligohymenophorea</taxon>
        <taxon>Peniculida</taxon>
        <taxon>Parameciidae</taxon>
        <taxon>Paramecium</taxon>
    </lineage>
</organism>
<sequence length="219" mass="26381">MKFYDKLNQNLQKKNLLIQVKKRWKQYLKKEKLDKCKDHSKNCKKKKFQQNDQQQSWRKIQKNSTLLNLQDQNLKINSKLNSNVIKQLKLKDEIEYHSVAQKRNISIKRCKYIQNNGYKENIFKIAFQQDNYPFQQLTYKLVVSFNKMELLKLNMELSYKEQISLFKNYHSDFKIRLQSIIMSEARRVAAYKAKQIKRSTMIQSKSSKSIQSKKTIDIV</sequence>
<gene>
    <name evidence="1" type="ORF">PSON_ATCC_30995.1.T1360036</name>
</gene>
<dbReference type="Proteomes" id="UP000692954">
    <property type="component" value="Unassembled WGS sequence"/>
</dbReference>
<name>A0A8S1R3Y8_9CILI</name>